<protein>
    <submittedName>
        <fullName evidence="3">Unannotated protein</fullName>
    </submittedName>
</protein>
<dbReference type="GO" id="GO:0006355">
    <property type="term" value="P:regulation of DNA-templated transcription"/>
    <property type="evidence" value="ECO:0007669"/>
    <property type="project" value="InterPro"/>
</dbReference>
<dbReference type="GO" id="GO:0003677">
    <property type="term" value="F:DNA binding"/>
    <property type="evidence" value="ECO:0007669"/>
    <property type="project" value="UniProtKB-KW"/>
</dbReference>
<dbReference type="SUPFAM" id="SSF46894">
    <property type="entry name" value="C-terminal effector domain of the bipartite response regulators"/>
    <property type="match status" value="1"/>
</dbReference>
<dbReference type="AlphaFoldDB" id="A0A6J7GC64"/>
<dbReference type="SUPFAM" id="SSF52172">
    <property type="entry name" value="CheY-like"/>
    <property type="match status" value="1"/>
</dbReference>
<dbReference type="PANTHER" id="PTHR43214">
    <property type="entry name" value="TWO-COMPONENT RESPONSE REGULATOR"/>
    <property type="match status" value="1"/>
</dbReference>
<dbReference type="GO" id="GO:0000160">
    <property type="term" value="P:phosphorelay signal transduction system"/>
    <property type="evidence" value="ECO:0007669"/>
    <property type="project" value="InterPro"/>
</dbReference>
<sequence>MILTSLQSAEGVDVLAMRVLVIEDDSFTRSTLVGALAHLGVTVSFSTGSAGEGLDFVKKSRVDAALLDLDLGAGPTGIDVAHALRRDMPDVGIVVLSSFADPRLTGRNLPDLPPGAIYVEKRTIGDTSLLLELLAQSVAPRGKRSSGKSVERSSDRLTDVQVEIMRFVALGLSNAEIAKRRFTSVKAAENSISRLAKQLGFANDPEQNQRVLITREYVRRTGGSNAQG</sequence>
<dbReference type="SMART" id="SM00421">
    <property type="entry name" value="HTH_LUXR"/>
    <property type="match status" value="1"/>
</dbReference>
<dbReference type="InterPro" id="IPR016032">
    <property type="entry name" value="Sig_transdc_resp-reg_C-effctor"/>
</dbReference>
<name>A0A6J7GC64_9ZZZZ</name>
<dbReference type="Gene3D" id="3.40.50.2300">
    <property type="match status" value="1"/>
</dbReference>
<evidence type="ECO:0000256" key="1">
    <source>
        <dbReference type="ARBA" id="ARBA00023125"/>
    </source>
</evidence>
<accession>A0A6J7GC64</accession>
<dbReference type="InterPro" id="IPR011006">
    <property type="entry name" value="CheY-like_superfamily"/>
</dbReference>
<dbReference type="Gene3D" id="1.10.10.10">
    <property type="entry name" value="Winged helix-like DNA-binding domain superfamily/Winged helix DNA-binding domain"/>
    <property type="match status" value="1"/>
</dbReference>
<dbReference type="InterPro" id="IPR039420">
    <property type="entry name" value="WalR-like"/>
</dbReference>
<reference evidence="3" key="1">
    <citation type="submission" date="2020-05" db="EMBL/GenBank/DDBJ databases">
        <authorList>
            <person name="Chiriac C."/>
            <person name="Salcher M."/>
            <person name="Ghai R."/>
            <person name="Kavagutti S V."/>
        </authorList>
    </citation>
    <scope>NUCLEOTIDE SEQUENCE</scope>
</reference>
<evidence type="ECO:0000259" key="2">
    <source>
        <dbReference type="PROSITE" id="PS50110"/>
    </source>
</evidence>
<feature type="domain" description="Response regulatory" evidence="2">
    <location>
        <begin position="18"/>
        <end position="137"/>
    </location>
</feature>
<dbReference type="InterPro" id="IPR036388">
    <property type="entry name" value="WH-like_DNA-bd_sf"/>
</dbReference>
<dbReference type="SMART" id="SM00448">
    <property type="entry name" value="REC"/>
    <property type="match status" value="1"/>
</dbReference>
<evidence type="ECO:0000313" key="3">
    <source>
        <dbReference type="EMBL" id="CAB4905822.1"/>
    </source>
</evidence>
<dbReference type="EMBL" id="CAFBMD010000116">
    <property type="protein sequence ID" value="CAB4905822.1"/>
    <property type="molecule type" value="Genomic_DNA"/>
</dbReference>
<keyword evidence="1" id="KW-0238">DNA-binding</keyword>
<dbReference type="PROSITE" id="PS50110">
    <property type="entry name" value="RESPONSE_REGULATORY"/>
    <property type="match status" value="1"/>
</dbReference>
<organism evidence="3">
    <name type="scientific">freshwater metagenome</name>
    <dbReference type="NCBI Taxonomy" id="449393"/>
    <lineage>
        <taxon>unclassified sequences</taxon>
        <taxon>metagenomes</taxon>
        <taxon>ecological metagenomes</taxon>
    </lineage>
</organism>
<dbReference type="InterPro" id="IPR000792">
    <property type="entry name" value="Tscrpt_reg_LuxR_C"/>
</dbReference>
<proteinExistence type="predicted"/>
<dbReference type="InterPro" id="IPR001789">
    <property type="entry name" value="Sig_transdc_resp-reg_receiver"/>
</dbReference>
<gene>
    <name evidence="3" type="ORF">UFOPK3492_01188</name>
</gene>
<dbReference type="Pfam" id="PF00072">
    <property type="entry name" value="Response_reg"/>
    <property type="match status" value="1"/>
</dbReference>